<protein>
    <recommendedName>
        <fullName evidence="5">Caleosin</fullName>
    </recommendedName>
</protein>
<evidence type="ECO:0000313" key="3">
    <source>
        <dbReference type="EMBL" id="GBF90707.1"/>
    </source>
</evidence>
<feature type="region of interest" description="Disordered" evidence="2">
    <location>
        <begin position="1"/>
        <end position="63"/>
    </location>
</feature>
<dbReference type="EMBL" id="BDRX01000019">
    <property type="protein sequence ID" value="GBF90707.1"/>
    <property type="molecule type" value="Genomic_DNA"/>
</dbReference>
<dbReference type="OrthoDB" id="640742at2759"/>
<gene>
    <name evidence="3" type="ORF">Rsub_03008</name>
</gene>
<feature type="compositionally biased region" description="Basic and acidic residues" evidence="2">
    <location>
        <begin position="24"/>
        <end position="37"/>
    </location>
</feature>
<accession>A0A2V0P0J4</accession>
<proteinExistence type="inferred from homology"/>
<dbReference type="PANTHER" id="PTHR31495">
    <property type="entry name" value="PEROXYGENASE 3-RELATED"/>
    <property type="match status" value="1"/>
</dbReference>
<comment type="caution">
    <text evidence="3">The sequence shown here is derived from an EMBL/GenBank/DDBJ whole genome shotgun (WGS) entry which is preliminary data.</text>
</comment>
<dbReference type="GO" id="GO:0004497">
    <property type="term" value="F:monooxygenase activity"/>
    <property type="evidence" value="ECO:0007669"/>
    <property type="project" value="TreeGrafter"/>
</dbReference>
<name>A0A2V0P0J4_9CHLO</name>
<feature type="compositionally biased region" description="Pro residues" evidence="2">
    <location>
        <begin position="1"/>
        <end position="11"/>
    </location>
</feature>
<dbReference type="Pfam" id="PF05042">
    <property type="entry name" value="Caleosin"/>
    <property type="match status" value="1"/>
</dbReference>
<dbReference type="STRING" id="307507.A0A2V0P0J4"/>
<evidence type="ECO:0000256" key="1">
    <source>
        <dbReference type="ARBA" id="ARBA00006765"/>
    </source>
</evidence>
<dbReference type="FunCoup" id="A0A2V0P0J4">
    <property type="interactions" value="112"/>
</dbReference>
<evidence type="ECO:0000256" key="2">
    <source>
        <dbReference type="SAM" id="MobiDB-lite"/>
    </source>
</evidence>
<dbReference type="Proteomes" id="UP000247498">
    <property type="component" value="Unassembled WGS sequence"/>
</dbReference>
<dbReference type="InParanoid" id="A0A2V0P0J4"/>
<dbReference type="GO" id="GO:0005509">
    <property type="term" value="F:calcium ion binding"/>
    <property type="evidence" value="ECO:0007669"/>
    <property type="project" value="TreeGrafter"/>
</dbReference>
<dbReference type="PANTHER" id="PTHR31495:SF0">
    <property type="entry name" value="BINDING PROTEIN CALEOSIN, PUTATIVE (AFU_ORTHOLOGUE AFUA_5G13750)-RELATED"/>
    <property type="match status" value="1"/>
</dbReference>
<dbReference type="SUPFAM" id="SSF47473">
    <property type="entry name" value="EF-hand"/>
    <property type="match status" value="1"/>
</dbReference>
<evidence type="ECO:0000313" key="4">
    <source>
        <dbReference type="Proteomes" id="UP000247498"/>
    </source>
</evidence>
<sequence length="226" mass="25311">MTTAPVAPPPHGDVVTSIPSAPVTEKRPVPRGLDKAIPEPGVPRANKAVSKERPDGSPPELARPDYTVMQQARGGGHVAFFDADGDGVIWPLDTYRGFRRIGFNPLFSLLAVPFIHGSFSYPTCSGWLPDPFFRIFIQYDKRNKGALDWNDINDMIQGNTNIVDPTGWSAARFEWWTLWLIAADEKGEVSKEKVRAQYDGSLWYLLADENERRAAARREALKSKWD</sequence>
<organism evidence="3 4">
    <name type="scientific">Raphidocelis subcapitata</name>
    <dbReference type="NCBI Taxonomy" id="307507"/>
    <lineage>
        <taxon>Eukaryota</taxon>
        <taxon>Viridiplantae</taxon>
        <taxon>Chlorophyta</taxon>
        <taxon>core chlorophytes</taxon>
        <taxon>Chlorophyceae</taxon>
        <taxon>CS clade</taxon>
        <taxon>Sphaeropleales</taxon>
        <taxon>Selenastraceae</taxon>
        <taxon>Raphidocelis</taxon>
    </lineage>
</organism>
<comment type="similarity">
    <text evidence="1">Belongs to the caleosin family.</text>
</comment>
<evidence type="ECO:0008006" key="5">
    <source>
        <dbReference type="Google" id="ProtNLM"/>
    </source>
</evidence>
<dbReference type="InterPro" id="IPR011992">
    <property type="entry name" value="EF-hand-dom_pair"/>
</dbReference>
<reference evidence="3 4" key="1">
    <citation type="journal article" date="2018" name="Sci. Rep.">
        <title>Raphidocelis subcapitata (=Pseudokirchneriella subcapitata) provides an insight into genome evolution and environmental adaptations in the Sphaeropleales.</title>
        <authorList>
            <person name="Suzuki S."/>
            <person name="Yamaguchi H."/>
            <person name="Nakajima N."/>
            <person name="Kawachi M."/>
        </authorList>
    </citation>
    <scope>NUCLEOTIDE SEQUENCE [LARGE SCALE GENOMIC DNA]</scope>
    <source>
        <strain evidence="3 4">NIES-35</strain>
    </source>
</reference>
<dbReference type="AlphaFoldDB" id="A0A2V0P0J4"/>
<dbReference type="InterPro" id="IPR007736">
    <property type="entry name" value="Caleosin-related"/>
</dbReference>
<keyword evidence="4" id="KW-1185">Reference proteome</keyword>